<dbReference type="EMBL" id="BPWL01000010">
    <property type="protein sequence ID" value="GJJ14649.1"/>
    <property type="molecule type" value="Genomic_DNA"/>
</dbReference>
<dbReference type="SUPFAM" id="SSF51905">
    <property type="entry name" value="FAD/NAD(P)-binding domain"/>
    <property type="match status" value="1"/>
</dbReference>
<comment type="cofactor">
    <cofactor evidence="1">
        <name>FAD</name>
        <dbReference type="ChEBI" id="CHEBI:57692"/>
    </cofactor>
</comment>
<name>A0AAV5APN0_9AGAM</name>
<gene>
    <name evidence="7" type="ORF">Clacol_008915</name>
</gene>
<dbReference type="Gene3D" id="3.50.50.60">
    <property type="entry name" value="FAD/NAD(P)-binding domain"/>
    <property type="match status" value="2"/>
</dbReference>
<dbReference type="GO" id="GO:0004499">
    <property type="term" value="F:N,N-dimethylaniline monooxygenase activity"/>
    <property type="evidence" value="ECO:0007669"/>
    <property type="project" value="InterPro"/>
</dbReference>
<evidence type="ECO:0000256" key="6">
    <source>
        <dbReference type="ARBA" id="ARBA00023002"/>
    </source>
</evidence>
<comment type="similarity">
    <text evidence="2">Belongs to the FMO family.</text>
</comment>
<evidence type="ECO:0000256" key="3">
    <source>
        <dbReference type="ARBA" id="ARBA00022630"/>
    </source>
</evidence>
<evidence type="ECO:0000313" key="7">
    <source>
        <dbReference type="EMBL" id="GJJ14649.1"/>
    </source>
</evidence>
<keyword evidence="4" id="KW-0274">FAD</keyword>
<dbReference type="GO" id="GO:0050661">
    <property type="term" value="F:NADP binding"/>
    <property type="evidence" value="ECO:0007669"/>
    <property type="project" value="InterPro"/>
</dbReference>
<evidence type="ECO:0000256" key="4">
    <source>
        <dbReference type="ARBA" id="ARBA00022827"/>
    </source>
</evidence>
<proteinExistence type="inferred from homology"/>
<dbReference type="Proteomes" id="UP001050691">
    <property type="component" value="Unassembled WGS sequence"/>
</dbReference>
<dbReference type="GO" id="GO:0050660">
    <property type="term" value="F:flavin adenine dinucleotide binding"/>
    <property type="evidence" value="ECO:0007669"/>
    <property type="project" value="InterPro"/>
</dbReference>
<evidence type="ECO:0000256" key="2">
    <source>
        <dbReference type="ARBA" id="ARBA00009183"/>
    </source>
</evidence>
<evidence type="ECO:0000256" key="1">
    <source>
        <dbReference type="ARBA" id="ARBA00001974"/>
    </source>
</evidence>
<dbReference type="Pfam" id="PF00743">
    <property type="entry name" value="FMO-like"/>
    <property type="match status" value="1"/>
</dbReference>
<dbReference type="PANTHER" id="PTHR43539:SF68">
    <property type="entry name" value="FLAVIN-BINDING MONOOXYGENASE-LIKE PROTEIN (AFU_ORTHOLOGUE AFUA_4G09220)"/>
    <property type="match status" value="1"/>
</dbReference>
<dbReference type="AlphaFoldDB" id="A0AAV5APN0"/>
<evidence type="ECO:0000256" key="5">
    <source>
        <dbReference type="ARBA" id="ARBA00022857"/>
    </source>
</evidence>
<evidence type="ECO:0008006" key="9">
    <source>
        <dbReference type="Google" id="ProtNLM"/>
    </source>
</evidence>
<dbReference type="PANTHER" id="PTHR43539">
    <property type="entry name" value="FLAVIN-BINDING MONOOXYGENASE-LIKE PROTEIN (AFU_ORTHOLOGUE AFUA_4G09220)"/>
    <property type="match status" value="1"/>
</dbReference>
<comment type="caution">
    <text evidence="7">The sequence shown here is derived from an EMBL/GenBank/DDBJ whole genome shotgun (WGS) entry which is preliminary data.</text>
</comment>
<dbReference type="PRINTS" id="PR00411">
    <property type="entry name" value="PNDRDTASEI"/>
</dbReference>
<accession>A0AAV5APN0</accession>
<dbReference type="InterPro" id="IPR036188">
    <property type="entry name" value="FAD/NAD-bd_sf"/>
</dbReference>
<sequence length="583" mass="65087">MASLEQQIYLPTLSKLGVTNPPKNIDASKIVTEWSDRFFKALSSDNVDETVSLILEDGLWRDMLAITWNFRTIFKSENIRKLLNARLAQTKITNLKLSEDKDKQPALVNPNPELIWIQAFFDFETSVGLCSGVFRLVPTPNGEWKAHTVYTNLEGLKGFPPKAGPYRSHESNHGFWESQRAKETAYEDREPTVLIVGGGQSGLEVAVRLKYLGVSCLIVEKNARIGDNWRNRYNALCLHDSLADWLEFYAHSLELDYWTSSEVTSVQRDGKNGEWAVSVAKSDGSKRIFHTKYVVLALGLGGNTPKMPVIPGMDKFKGKIRHSIHHKRALDDEGKKVVVVGACTSAHDISQDYQHYGVDVTMVQRSSTCIVSVKKGMPLLFGDLYKEGGPPVDICDRINASFPIYLQKCVHQMVIPAVMEADKEVVEGLKKVGFKINYGPDDSGWTLMAWKNAGGYYLEVGASQLIIDGKIKLKNGSIKEFTEDSLVFEDGSTLKADVVVFATGYGNAHDATRKIFPSELVDKMKPIWGLTDEGEIQGIWTESGVSNVYFMLGNLALCRFHSTHIALQIKAKEEGLFTTVYDE</sequence>
<keyword evidence="5" id="KW-0521">NADP</keyword>
<dbReference type="FunFam" id="3.50.50.60:FF:000023">
    <property type="entry name" value="Dimethylaniline monooxygenase [N-oxide-forming]"/>
    <property type="match status" value="1"/>
</dbReference>
<dbReference type="InterPro" id="IPR050982">
    <property type="entry name" value="Auxin_biosynth/cation_transpt"/>
</dbReference>
<organism evidence="7 8">
    <name type="scientific">Clathrus columnatus</name>
    <dbReference type="NCBI Taxonomy" id="1419009"/>
    <lineage>
        <taxon>Eukaryota</taxon>
        <taxon>Fungi</taxon>
        <taxon>Dikarya</taxon>
        <taxon>Basidiomycota</taxon>
        <taxon>Agaricomycotina</taxon>
        <taxon>Agaricomycetes</taxon>
        <taxon>Phallomycetidae</taxon>
        <taxon>Phallales</taxon>
        <taxon>Clathraceae</taxon>
        <taxon>Clathrus</taxon>
    </lineage>
</organism>
<keyword evidence="8" id="KW-1185">Reference proteome</keyword>
<evidence type="ECO:0000313" key="8">
    <source>
        <dbReference type="Proteomes" id="UP001050691"/>
    </source>
</evidence>
<keyword evidence="3" id="KW-0285">Flavoprotein</keyword>
<reference evidence="7" key="1">
    <citation type="submission" date="2021-10" db="EMBL/GenBank/DDBJ databases">
        <title>De novo Genome Assembly of Clathrus columnatus (Basidiomycota, Fungi) Using Illumina and Nanopore Sequence Data.</title>
        <authorList>
            <person name="Ogiso-Tanaka E."/>
            <person name="Itagaki H."/>
            <person name="Hosoya T."/>
            <person name="Hosaka K."/>
        </authorList>
    </citation>
    <scope>NUCLEOTIDE SEQUENCE</scope>
    <source>
        <strain evidence="7">MO-923</strain>
    </source>
</reference>
<protein>
    <recommendedName>
        <fullName evidence="9">Flavin-containing monooxygenase</fullName>
    </recommendedName>
</protein>
<dbReference type="InterPro" id="IPR020946">
    <property type="entry name" value="Flavin_mOase-like"/>
</dbReference>
<keyword evidence="6" id="KW-0560">Oxidoreductase</keyword>